<protein>
    <submittedName>
        <fullName evidence="4">Amidohydrolase</fullName>
    </submittedName>
</protein>
<feature type="domain" description="Peptidase M20 dimerisation" evidence="3">
    <location>
        <begin position="180"/>
        <end position="274"/>
    </location>
</feature>
<gene>
    <name evidence="4" type="ORF">FXN63_24685</name>
</gene>
<organism evidence="4 5">
    <name type="scientific">Pigmentiphaga aceris</name>
    <dbReference type="NCBI Taxonomy" id="1940612"/>
    <lineage>
        <taxon>Bacteria</taxon>
        <taxon>Pseudomonadati</taxon>
        <taxon>Pseudomonadota</taxon>
        <taxon>Betaproteobacteria</taxon>
        <taxon>Burkholderiales</taxon>
        <taxon>Alcaligenaceae</taxon>
        <taxon>Pigmentiphaga</taxon>
    </lineage>
</organism>
<dbReference type="GO" id="GO:0019877">
    <property type="term" value="P:diaminopimelate biosynthetic process"/>
    <property type="evidence" value="ECO:0007669"/>
    <property type="project" value="UniProtKB-ARBA"/>
</dbReference>
<reference evidence="4 5" key="1">
    <citation type="submission" date="2019-08" db="EMBL/GenBank/DDBJ databases">
        <title>Amphibian skin-associated Pigmentiphaga: genome sequence and occurrence across geography and hosts.</title>
        <authorList>
            <person name="Bletz M.C."/>
            <person name="Bunk B."/>
            <person name="Sproeer C."/>
            <person name="Biwer P."/>
            <person name="Reiter S."/>
            <person name="Rabemananjara F.C.E."/>
            <person name="Schulz S."/>
            <person name="Overmann J."/>
            <person name="Vences M."/>
        </authorList>
    </citation>
    <scope>NUCLEOTIDE SEQUENCE [LARGE SCALE GENOMIC DNA]</scope>
    <source>
        <strain evidence="4 5">Mada1488</strain>
    </source>
</reference>
<feature type="binding site" evidence="2">
    <location>
        <position position="97"/>
    </location>
    <ligand>
        <name>Mn(2+)</name>
        <dbReference type="ChEBI" id="CHEBI:29035"/>
        <label>2</label>
    </ligand>
</feature>
<dbReference type="InterPro" id="IPR002933">
    <property type="entry name" value="Peptidase_M20"/>
</dbReference>
<evidence type="ECO:0000256" key="1">
    <source>
        <dbReference type="ARBA" id="ARBA00022801"/>
    </source>
</evidence>
<dbReference type="Gene3D" id="3.40.630.10">
    <property type="entry name" value="Zn peptidases"/>
    <property type="match status" value="1"/>
</dbReference>
<dbReference type="GO" id="GO:0046872">
    <property type="term" value="F:metal ion binding"/>
    <property type="evidence" value="ECO:0007669"/>
    <property type="project" value="UniProtKB-KW"/>
</dbReference>
<dbReference type="PIRSF" id="PIRSF005962">
    <property type="entry name" value="Pept_M20D_amidohydro"/>
    <property type="match status" value="1"/>
</dbReference>
<evidence type="ECO:0000256" key="2">
    <source>
        <dbReference type="PIRSR" id="PIRSR005962-1"/>
    </source>
</evidence>
<name>A0A5C0B3S6_9BURK</name>
<dbReference type="Pfam" id="PF01546">
    <property type="entry name" value="Peptidase_M20"/>
    <property type="match status" value="1"/>
</dbReference>
<comment type="cofactor">
    <cofactor evidence="2">
        <name>Mn(2+)</name>
        <dbReference type="ChEBI" id="CHEBI:29035"/>
    </cofactor>
    <text evidence="2">The Mn(2+) ion enhances activity.</text>
</comment>
<dbReference type="SUPFAM" id="SSF53187">
    <property type="entry name" value="Zn-dependent exopeptidases"/>
    <property type="match status" value="1"/>
</dbReference>
<accession>A0A5C0B3S6</accession>
<evidence type="ECO:0000259" key="3">
    <source>
        <dbReference type="Pfam" id="PF07687"/>
    </source>
</evidence>
<dbReference type="NCBIfam" id="TIGR01891">
    <property type="entry name" value="amidohydrolases"/>
    <property type="match status" value="1"/>
</dbReference>
<feature type="binding site" evidence="2">
    <location>
        <position position="95"/>
    </location>
    <ligand>
        <name>Mn(2+)</name>
        <dbReference type="ChEBI" id="CHEBI:29035"/>
        <label>2</label>
    </ligand>
</feature>
<dbReference type="Gene3D" id="3.30.70.360">
    <property type="match status" value="1"/>
</dbReference>
<evidence type="ECO:0000313" key="4">
    <source>
        <dbReference type="EMBL" id="QEI09549.1"/>
    </source>
</evidence>
<dbReference type="Proteomes" id="UP000325161">
    <property type="component" value="Chromosome"/>
</dbReference>
<dbReference type="CDD" id="cd05666">
    <property type="entry name" value="M20_Acy1-like"/>
    <property type="match status" value="1"/>
</dbReference>
<keyword evidence="1 4" id="KW-0378">Hydrolase</keyword>
<keyword evidence="5" id="KW-1185">Reference proteome</keyword>
<dbReference type="GO" id="GO:0050118">
    <property type="term" value="F:N-acetyldiaminopimelate deacetylase activity"/>
    <property type="evidence" value="ECO:0007669"/>
    <property type="project" value="UniProtKB-ARBA"/>
</dbReference>
<dbReference type="FunFam" id="3.30.70.360:FF:000001">
    <property type="entry name" value="N-acetyldiaminopimelate deacetylase"/>
    <property type="match status" value="1"/>
</dbReference>
<keyword evidence="2" id="KW-0479">Metal-binding</keyword>
<dbReference type="AlphaFoldDB" id="A0A5C0B3S6"/>
<sequence length="395" mass="42461">MKQHADEFLAVRHTIHQNPELGFEEFGTSELVARKLASWGYEVERGIGDTGVVGRLQRGNGSRSIGLRADMDALPILESTGLPYASKKPGVMHACGHDGHTTMLLGAAKYLAEAGDFSGTVNLIFQPAEEGRGGALKMLEHGLFDKYPCDAIFGMHNLPGYPQGKLMFRDGATMASADKVVITLTGVGGHGAMPHKSVDPVVAAASLVMALQTIVSRNVDPQHMAIVTVGMLHAGQANNIIPDKAVMELTVRTLDRDVRKQVEKRIRAITAAQAESFGVEAHIHYDYAFAVLVNTPEETALARTLGRELMGEQGIDANFVAQTASEDFSYMLEQRPGNYCYIGNGVGQEHGSCNVHNPGYDFNDANLPIGSAYFALLAERYLAGQVGKPTEAVPA</sequence>
<feature type="binding site" evidence="2">
    <location>
        <position position="356"/>
    </location>
    <ligand>
        <name>Mn(2+)</name>
        <dbReference type="ChEBI" id="CHEBI:29035"/>
        <label>2</label>
    </ligand>
</feature>
<dbReference type="EMBL" id="CP043046">
    <property type="protein sequence ID" value="QEI09549.1"/>
    <property type="molecule type" value="Genomic_DNA"/>
</dbReference>
<dbReference type="InterPro" id="IPR036264">
    <property type="entry name" value="Bact_exopeptidase_dim_dom"/>
</dbReference>
<feature type="binding site" evidence="2">
    <location>
        <position position="156"/>
    </location>
    <ligand>
        <name>Mn(2+)</name>
        <dbReference type="ChEBI" id="CHEBI:29035"/>
        <label>2</label>
    </ligand>
</feature>
<dbReference type="OrthoDB" id="8875216at2"/>
<dbReference type="RefSeq" id="WP_148819800.1">
    <property type="nucleotide sequence ID" value="NZ_CP043046.1"/>
</dbReference>
<dbReference type="PANTHER" id="PTHR11014:SF63">
    <property type="entry name" value="METALLOPEPTIDASE, PUTATIVE (AFU_ORTHOLOGUE AFUA_6G09600)-RELATED"/>
    <property type="match status" value="1"/>
</dbReference>
<proteinExistence type="predicted"/>
<dbReference type="SUPFAM" id="SSF55031">
    <property type="entry name" value="Bacterial exopeptidase dimerisation domain"/>
    <property type="match status" value="1"/>
</dbReference>
<dbReference type="InterPro" id="IPR017439">
    <property type="entry name" value="Amidohydrolase"/>
</dbReference>
<evidence type="ECO:0000313" key="5">
    <source>
        <dbReference type="Proteomes" id="UP000325161"/>
    </source>
</evidence>
<dbReference type="KEGG" id="pacr:FXN63_24685"/>
<dbReference type="InterPro" id="IPR011650">
    <property type="entry name" value="Peptidase_M20_dimer"/>
</dbReference>
<dbReference type="PANTHER" id="PTHR11014">
    <property type="entry name" value="PEPTIDASE M20 FAMILY MEMBER"/>
    <property type="match status" value="1"/>
</dbReference>
<keyword evidence="2" id="KW-0464">Manganese</keyword>
<dbReference type="Pfam" id="PF07687">
    <property type="entry name" value="M20_dimer"/>
    <property type="match status" value="1"/>
</dbReference>
<feature type="binding site" evidence="2">
    <location>
        <position position="130"/>
    </location>
    <ligand>
        <name>Mn(2+)</name>
        <dbReference type="ChEBI" id="CHEBI:29035"/>
        <label>2</label>
    </ligand>
</feature>